<dbReference type="Proteomes" id="UP000326944">
    <property type="component" value="Chromosome"/>
</dbReference>
<feature type="transmembrane region" description="Helical" evidence="5">
    <location>
        <begin position="87"/>
        <end position="108"/>
    </location>
</feature>
<protein>
    <submittedName>
        <fullName evidence="7">DUF4149 domain-containing protein</fullName>
    </submittedName>
</protein>
<proteinExistence type="predicted"/>
<dbReference type="Pfam" id="PF13664">
    <property type="entry name" value="DUF4149"/>
    <property type="match status" value="1"/>
</dbReference>
<accession>A0A5P8P1A9</accession>
<feature type="transmembrane region" description="Helical" evidence="5">
    <location>
        <begin position="63"/>
        <end position="80"/>
    </location>
</feature>
<feature type="domain" description="TMEM205-like" evidence="6">
    <location>
        <begin position="13"/>
        <end position="118"/>
    </location>
</feature>
<dbReference type="KEGG" id="sulg:FJR48_07115"/>
<organism evidence="7 8">
    <name type="scientific">Sulfurimonas lithotrophica</name>
    <dbReference type="NCBI Taxonomy" id="2590022"/>
    <lineage>
        <taxon>Bacteria</taxon>
        <taxon>Pseudomonadati</taxon>
        <taxon>Campylobacterota</taxon>
        <taxon>Epsilonproteobacteria</taxon>
        <taxon>Campylobacterales</taxon>
        <taxon>Sulfurimonadaceae</taxon>
        <taxon>Sulfurimonas</taxon>
    </lineage>
</organism>
<feature type="transmembrane region" description="Helical" evidence="5">
    <location>
        <begin position="12"/>
        <end position="34"/>
    </location>
</feature>
<evidence type="ECO:0000256" key="3">
    <source>
        <dbReference type="ARBA" id="ARBA00022989"/>
    </source>
</evidence>
<keyword evidence="3 5" id="KW-1133">Transmembrane helix</keyword>
<sequence length="159" mass="18171">MRRNIYLDFSYLLVLSATLGGVLVLGTLVAPVVFHNSSLGMEVFVDKHNAGIMMAEIFHRFSYWLYFVSFYVLAYELYMYKIGQRDTYVFVGATLVSFSALMFSAVYAPKILSMQSLGREATQSDTFLSVHMASEIDFKILAVGLLLLFIRRLMLMRTR</sequence>
<gene>
    <name evidence="7" type="ORF">FJR48_07115</name>
</gene>
<dbReference type="RefSeq" id="WP_152307457.1">
    <property type="nucleotide sequence ID" value="NZ_CP043617.1"/>
</dbReference>
<evidence type="ECO:0000313" key="8">
    <source>
        <dbReference type="Proteomes" id="UP000326944"/>
    </source>
</evidence>
<dbReference type="AlphaFoldDB" id="A0A5P8P1A9"/>
<dbReference type="OrthoDB" id="5362812at2"/>
<evidence type="ECO:0000259" key="6">
    <source>
        <dbReference type="Pfam" id="PF13664"/>
    </source>
</evidence>
<evidence type="ECO:0000313" key="7">
    <source>
        <dbReference type="EMBL" id="QFR49513.1"/>
    </source>
</evidence>
<name>A0A5P8P1A9_9BACT</name>
<evidence type="ECO:0000256" key="4">
    <source>
        <dbReference type="ARBA" id="ARBA00023136"/>
    </source>
</evidence>
<evidence type="ECO:0000256" key="5">
    <source>
        <dbReference type="SAM" id="Phobius"/>
    </source>
</evidence>
<dbReference type="InterPro" id="IPR025423">
    <property type="entry name" value="TMEM205-like"/>
</dbReference>
<reference evidence="7 8" key="1">
    <citation type="submission" date="2019-09" db="EMBL/GenBank/DDBJ databases">
        <title>Sulfurimonas gotlandica sp. nov., a chemoautotrophic and psychrotolerant epsilonproteobacterium isolated from a pelagic redoxcline, and an emended description of the genus Sulfurimonas.</title>
        <authorList>
            <person name="Wang S."/>
            <person name="Jiang L."/>
            <person name="Shao S."/>
        </authorList>
    </citation>
    <scope>NUCLEOTIDE SEQUENCE [LARGE SCALE GENOMIC DNA]</scope>
    <source>
        <strain evidence="7 8">GYSZ_1</strain>
    </source>
</reference>
<comment type="subcellular location">
    <subcellularLocation>
        <location evidence="1">Membrane</location>
    </subcellularLocation>
</comment>
<evidence type="ECO:0000256" key="1">
    <source>
        <dbReference type="ARBA" id="ARBA00004370"/>
    </source>
</evidence>
<keyword evidence="2 5" id="KW-0812">Transmembrane</keyword>
<evidence type="ECO:0000256" key="2">
    <source>
        <dbReference type="ARBA" id="ARBA00022692"/>
    </source>
</evidence>
<keyword evidence="8" id="KW-1185">Reference proteome</keyword>
<dbReference type="EMBL" id="CP043617">
    <property type="protein sequence ID" value="QFR49513.1"/>
    <property type="molecule type" value="Genomic_DNA"/>
</dbReference>
<feature type="transmembrane region" description="Helical" evidence="5">
    <location>
        <begin position="128"/>
        <end position="150"/>
    </location>
</feature>
<dbReference type="GO" id="GO:0016020">
    <property type="term" value="C:membrane"/>
    <property type="evidence" value="ECO:0007669"/>
    <property type="project" value="UniProtKB-SubCell"/>
</dbReference>
<keyword evidence="4 5" id="KW-0472">Membrane</keyword>